<name>A0A418Q310_9SPHN</name>
<dbReference type="AlphaFoldDB" id="A0A418Q310"/>
<gene>
    <name evidence="2" type="ORF">D3M59_05300</name>
</gene>
<sequence length="231" mass="24245">MIDDEKFFAWLDGELPVADAARIAEQVGADPALIARAAEHRALAASLRAGFAPLMEGKMPPPRFAPAEVVDLSARRKQWGARGSFGLPQWAAMAATLAVGIVAGHFVGGRDSSPIQSLDGQLVAAASLDEALNSQLASSEQGGAVRIGLTFRDKAGGICRTFSENGATGLACRDGDHWRVDGLFGAAEGQQSDYRMAAGADPRIASMIDERINGDPFGPAAERAARGDSWR</sequence>
<organism evidence="2 3">
    <name type="scientific">Sphingomonas edaphi</name>
    <dbReference type="NCBI Taxonomy" id="2315689"/>
    <lineage>
        <taxon>Bacteria</taxon>
        <taxon>Pseudomonadati</taxon>
        <taxon>Pseudomonadota</taxon>
        <taxon>Alphaproteobacteria</taxon>
        <taxon>Sphingomonadales</taxon>
        <taxon>Sphingomonadaceae</taxon>
        <taxon>Sphingomonas</taxon>
    </lineage>
</organism>
<proteinExistence type="predicted"/>
<dbReference type="Proteomes" id="UP000285023">
    <property type="component" value="Unassembled WGS sequence"/>
</dbReference>
<evidence type="ECO:0000313" key="3">
    <source>
        <dbReference type="Proteomes" id="UP000285023"/>
    </source>
</evidence>
<reference evidence="2 3" key="1">
    <citation type="submission" date="2018-09" db="EMBL/GenBank/DDBJ databases">
        <title>Sphingomonas sp. DAC4.</title>
        <authorList>
            <person name="Seo T."/>
        </authorList>
    </citation>
    <scope>NUCLEOTIDE SEQUENCE [LARGE SCALE GENOMIC DNA]</scope>
    <source>
        <strain evidence="2 3">DAC4</strain>
    </source>
</reference>
<keyword evidence="3" id="KW-1185">Reference proteome</keyword>
<evidence type="ECO:0000313" key="2">
    <source>
        <dbReference type="EMBL" id="RIX32365.1"/>
    </source>
</evidence>
<dbReference type="OrthoDB" id="7502743at2"/>
<feature type="region of interest" description="Disordered" evidence="1">
    <location>
        <begin position="211"/>
        <end position="231"/>
    </location>
</feature>
<comment type="caution">
    <text evidence="2">The sequence shown here is derived from an EMBL/GenBank/DDBJ whole genome shotgun (WGS) entry which is preliminary data.</text>
</comment>
<dbReference type="EMBL" id="QXTF01000001">
    <property type="protein sequence ID" value="RIX32365.1"/>
    <property type="molecule type" value="Genomic_DNA"/>
</dbReference>
<protein>
    <submittedName>
        <fullName evidence="2">Anti-sigma factor</fullName>
    </submittedName>
</protein>
<accession>A0A418Q310</accession>
<evidence type="ECO:0000256" key="1">
    <source>
        <dbReference type="SAM" id="MobiDB-lite"/>
    </source>
</evidence>
<dbReference type="RefSeq" id="WP_119532239.1">
    <property type="nucleotide sequence ID" value="NZ_QXTF01000001.1"/>
</dbReference>